<dbReference type="Pfam" id="PF00370">
    <property type="entry name" value="FGGY_N"/>
    <property type="match status" value="1"/>
</dbReference>
<dbReference type="GO" id="GO:0016301">
    <property type="term" value="F:kinase activity"/>
    <property type="evidence" value="ECO:0007669"/>
    <property type="project" value="UniProtKB-KW"/>
</dbReference>
<feature type="non-terminal residue" evidence="4">
    <location>
        <position position="1"/>
    </location>
</feature>
<dbReference type="GO" id="GO:0005975">
    <property type="term" value="P:carbohydrate metabolic process"/>
    <property type="evidence" value="ECO:0007669"/>
    <property type="project" value="InterPro"/>
</dbReference>
<dbReference type="SUPFAM" id="SSF53067">
    <property type="entry name" value="Actin-like ATPase domain"/>
    <property type="match status" value="1"/>
</dbReference>
<keyword evidence="1" id="KW-0808">Transferase</keyword>
<keyword evidence="2" id="KW-0418">Kinase</keyword>
<evidence type="ECO:0000313" key="4">
    <source>
        <dbReference type="EMBL" id="GAH66967.1"/>
    </source>
</evidence>
<dbReference type="Gene3D" id="3.30.420.40">
    <property type="match status" value="1"/>
</dbReference>
<accession>X1HC74</accession>
<proteinExistence type="predicted"/>
<evidence type="ECO:0000256" key="2">
    <source>
        <dbReference type="ARBA" id="ARBA00022777"/>
    </source>
</evidence>
<comment type="caution">
    <text evidence="4">The sequence shown here is derived from an EMBL/GenBank/DDBJ whole genome shotgun (WGS) entry which is preliminary data.</text>
</comment>
<dbReference type="InterPro" id="IPR018484">
    <property type="entry name" value="FGGY_N"/>
</dbReference>
<dbReference type="AlphaFoldDB" id="X1HC74"/>
<reference evidence="4" key="1">
    <citation type="journal article" date="2014" name="Front. Microbiol.">
        <title>High frequency of phylogenetically diverse reductive dehalogenase-homologous genes in deep subseafloor sedimentary metagenomes.</title>
        <authorList>
            <person name="Kawai M."/>
            <person name="Futagami T."/>
            <person name="Toyoda A."/>
            <person name="Takaki Y."/>
            <person name="Nishi S."/>
            <person name="Hori S."/>
            <person name="Arai W."/>
            <person name="Tsubouchi T."/>
            <person name="Morono Y."/>
            <person name="Uchiyama I."/>
            <person name="Ito T."/>
            <person name="Fujiyama A."/>
            <person name="Inagaki F."/>
            <person name="Takami H."/>
        </authorList>
    </citation>
    <scope>NUCLEOTIDE SEQUENCE</scope>
    <source>
        <strain evidence="4">Expedition CK06-06</strain>
    </source>
</reference>
<name>X1HC74_9ZZZZ</name>
<feature type="domain" description="Carbohydrate kinase FGGY N-terminal" evidence="3">
    <location>
        <begin position="3"/>
        <end position="70"/>
    </location>
</feature>
<dbReference type="PANTHER" id="PTHR43095">
    <property type="entry name" value="SUGAR KINASE"/>
    <property type="match status" value="1"/>
</dbReference>
<organism evidence="4">
    <name type="scientific">marine sediment metagenome</name>
    <dbReference type="NCBI Taxonomy" id="412755"/>
    <lineage>
        <taxon>unclassified sequences</taxon>
        <taxon>metagenomes</taxon>
        <taxon>ecological metagenomes</taxon>
    </lineage>
</organism>
<gene>
    <name evidence="4" type="ORF">S03H2_44929</name>
</gene>
<dbReference type="PANTHER" id="PTHR43095:SF5">
    <property type="entry name" value="XYLULOSE KINASE"/>
    <property type="match status" value="1"/>
</dbReference>
<dbReference type="EMBL" id="BARU01028121">
    <property type="protein sequence ID" value="GAH66967.1"/>
    <property type="molecule type" value="Genomic_DNA"/>
</dbReference>
<dbReference type="InterPro" id="IPR043129">
    <property type="entry name" value="ATPase_NBD"/>
</dbReference>
<evidence type="ECO:0000259" key="3">
    <source>
        <dbReference type="Pfam" id="PF00370"/>
    </source>
</evidence>
<protein>
    <recommendedName>
        <fullName evidence="3">Carbohydrate kinase FGGY N-terminal domain-containing protein</fullName>
    </recommendedName>
</protein>
<dbReference type="InterPro" id="IPR050406">
    <property type="entry name" value="FGGY_Carb_Kinase"/>
</dbReference>
<sequence length="104" mass="11173">IPTLLYDINKDTWSQIICDRLGIDITKLPEVRPSDEIIGRLSKQAAEETGLGAAVIVVTGGNDTACAALGMGVVEYGMAGDDSVTRATQRAGPKCRSFWEFIEN</sequence>
<evidence type="ECO:0000256" key="1">
    <source>
        <dbReference type="ARBA" id="ARBA00022679"/>
    </source>
</evidence>